<dbReference type="RefSeq" id="WP_036949589.1">
    <property type="nucleotide sequence ID" value="NZ_CABKTH010000019.1"/>
</dbReference>
<dbReference type="InterPro" id="IPR000843">
    <property type="entry name" value="HTH_LacI"/>
</dbReference>
<reference evidence="6 7" key="1">
    <citation type="submission" date="2019-03" db="EMBL/GenBank/DDBJ databases">
        <title>Genomic analyses of the natural microbiome of Caenorhabditis elegans.</title>
        <authorList>
            <person name="Samuel B."/>
        </authorList>
    </citation>
    <scope>NUCLEOTIDE SEQUENCE [LARGE SCALE GENOMIC DNA]</scope>
    <source>
        <strain evidence="6 7">JUb102</strain>
    </source>
</reference>
<proteinExistence type="predicted"/>
<dbReference type="PANTHER" id="PTHR30146:SF151">
    <property type="entry name" value="HTH-TYPE TRANSCRIPTIONAL REPRESSOR CYTR"/>
    <property type="match status" value="1"/>
</dbReference>
<gene>
    <name evidence="6" type="ORF">EC835_105314</name>
</gene>
<evidence type="ECO:0000313" key="6">
    <source>
        <dbReference type="EMBL" id="TCT34593.1"/>
    </source>
</evidence>
<accession>A0A4R3NI06</accession>
<dbReference type="EMBL" id="SMAS01000005">
    <property type="protein sequence ID" value="TCT34593.1"/>
    <property type="molecule type" value="Genomic_DNA"/>
</dbReference>
<dbReference type="CDD" id="cd01392">
    <property type="entry name" value="HTH_LacI"/>
    <property type="match status" value="1"/>
</dbReference>
<dbReference type="Gene3D" id="1.10.260.40">
    <property type="entry name" value="lambda repressor-like DNA-binding domains"/>
    <property type="match status" value="1"/>
</dbReference>
<dbReference type="Gene3D" id="3.40.50.2300">
    <property type="match status" value="2"/>
</dbReference>
<dbReference type="PANTHER" id="PTHR30146">
    <property type="entry name" value="LACI-RELATED TRANSCRIPTIONAL REPRESSOR"/>
    <property type="match status" value="1"/>
</dbReference>
<keyword evidence="1" id="KW-0678">Repressor</keyword>
<evidence type="ECO:0000259" key="5">
    <source>
        <dbReference type="PROSITE" id="PS50932"/>
    </source>
</evidence>
<evidence type="ECO:0000256" key="3">
    <source>
        <dbReference type="ARBA" id="ARBA00023125"/>
    </source>
</evidence>
<dbReference type="InterPro" id="IPR001761">
    <property type="entry name" value="Peripla_BP/Lac1_sug-bd_dom"/>
</dbReference>
<dbReference type="GO" id="GO:0000976">
    <property type="term" value="F:transcription cis-regulatory region binding"/>
    <property type="evidence" value="ECO:0007669"/>
    <property type="project" value="TreeGrafter"/>
</dbReference>
<comment type="caution">
    <text evidence="6">The sequence shown here is derived from an EMBL/GenBank/DDBJ whole genome shotgun (WGS) entry which is preliminary data.</text>
</comment>
<keyword evidence="3" id="KW-0238">DNA-binding</keyword>
<dbReference type="SUPFAM" id="SSF53822">
    <property type="entry name" value="Periplasmic binding protein-like I"/>
    <property type="match status" value="1"/>
</dbReference>
<dbReference type="InterPro" id="IPR010982">
    <property type="entry name" value="Lambda_DNA-bd_dom_sf"/>
</dbReference>
<dbReference type="AlphaFoldDB" id="A0A4R3NI06"/>
<dbReference type="Pfam" id="PF00356">
    <property type="entry name" value="LacI"/>
    <property type="match status" value="1"/>
</dbReference>
<evidence type="ECO:0000313" key="7">
    <source>
        <dbReference type="Proteomes" id="UP000295055"/>
    </source>
</evidence>
<name>A0A4R3NI06_9GAMM</name>
<evidence type="ECO:0000256" key="1">
    <source>
        <dbReference type="ARBA" id="ARBA00022491"/>
    </source>
</evidence>
<evidence type="ECO:0000256" key="4">
    <source>
        <dbReference type="ARBA" id="ARBA00023163"/>
    </source>
</evidence>
<dbReference type="InterPro" id="IPR028082">
    <property type="entry name" value="Peripla_BP_I"/>
</dbReference>
<keyword evidence="4" id="KW-0804">Transcription</keyword>
<feature type="domain" description="HTH lacI-type" evidence="5">
    <location>
        <begin position="2"/>
        <end position="56"/>
    </location>
</feature>
<sequence length="331" mass="36559">MVLLKDVAKLAGVSMMTVSRAINNPEKLKKETLERIQKAINETGYTPDLSARMIRGTRSGQKPRTIGVLALDTATSPFSVDITLSIEETARSHGWNSYVVNMLEGDDPEAIASLLFSHRPDGIIYTAMGLRQVEITKHMMKVPLVLANCESLNVPTASYVPDDEDGQYNAVKALLNAGYRQPLCLYLPANHPATLRRALGVKRACEEHGINADALSHHFLNTENYADIPEIVRKQIHHGKAGFDSVICGNDRIAFIVYQILLESGLKIPKDVAVVGYDNMVGIGELFIPPLSTVQLPHYEIGKRSALHIINGETHRETVYISSPWLPRDSI</sequence>
<dbReference type="GO" id="GO:0003700">
    <property type="term" value="F:DNA-binding transcription factor activity"/>
    <property type="evidence" value="ECO:0007669"/>
    <property type="project" value="TreeGrafter"/>
</dbReference>
<dbReference type="PROSITE" id="PS50932">
    <property type="entry name" value="HTH_LACI_2"/>
    <property type="match status" value="1"/>
</dbReference>
<dbReference type="OrthoDB" id="9798934at2"/>
<dbReference type="SUPFAM" id="SSF47413">
    <property type="entry name" value="lambda repressor-like DNA-binding domains"/>
    <property type="match status" value="1"/>
</dbReference>
<protein>
    <submittedName>
        <fullName evidence="6">LacI family transcriptional regulator</fullName>
    </submittedName>
</protein>
<evidence type="ECO:0000256" key="2">
    <source>
        <dbReference type="ARBA" id="ARBA00023015"/>
    </source>
</evidence>
<dbReference type="PROSITE" id="PS00356">
    <property type="entry name" value="HTH_LACI_1"/>
    <property type="match status" value="1"/>
</dbReference>
<keyword evidence="2" id="KW-0805">Transcription regulation</keyword>
<dbReference type="CDD" id="cd06288">
    <property type="entry name" value="PBP1_sucrose_transcription_regulator"/>
    <property type="match status" value="1"/>
</dbReference>
<dbReference type="Proteomes" id="UP000295055">
    <property type="component" value="Unassembled WGS sequence"/>
</dbReference>
<dbReference type="Pfam" id="PF00532">
    <property type="entry name" value="Peripla_BP_1"/>
    <property type="match status" value="1"/>
</dbReference>
<dbReference type="SMART" id="SM00354">
    <property type="entry name" value="HTH_LACI"/>
    <property type="match status" value="1"/>
</dbReference>
<organism evidence="6 7">
    <name type="scientific">Providencia alcalifaciens</name>
    <dbReference type="NCBI Taxonomy" id="126385"/>
    <lineage>
        <taxon>Bacteria</taxon>
        <taxon>Pseudomonadati</taxon>
        <taxon>Pseudomonadota</taxon>
        <taxon>Gammaproteobacteria</taxon>
        <taxon>Enterobacterales</taxon>
        <taxon>Morganellaceae</taxon>
        <taxon>Providencia</taxon>
    </lineage>
</organism>